<sequence>MRVAVHGASGFVGGLVVARLRDVGVEPVLVGRRALPGFRVAAVDDHESLVRALADVDVVINCASPFTHFGEPVIRAAIDAGVAYVDVSGEESYIKGVLDRHASAPVPILPAANNDCLTGDLLGHLVAEGLGGLETISTAFTAVDAEGSRGTVLMALTTRETFHSGGLTWEDGEYVRDRAAKRTSVAWPSGDAPAVKFPLPPAVTLPRHVRTRHSEGLASPEIQAFFAGATQATVDGTPRHPTPDSRSRARFTLVVDALATDGARRQGVLEGRDMYGTTAVIAVEAARRLLAAPPGAHAAAEVLDPADFLTGLAAHGVTWRVA</sequence>
<evidence type="ECO:0000259" key="1">
    <source>
        <dbReference type="Pfam" id="PF03435"/>
    </source>
</evidence>
<protein>
    <submittedName>
        <fullName evidence="2">Saccharopine dehydrogenase NADP-binding domain-containing protein</fullName>
    </submittedName>
</protein>
<reference evidence="3" key="1">
    <citation type="journal article" date="2019" name="Int. J. Syst. Evol. Microbiol.">
        <title>The Global Catalogue of Microorganisms (GCM) 10K type strain sequencing project: providing services to taxonomists for standard genome sequencing and annotation.</title>
        <authorList>
            <consortium name="The Broad Institute Genomics Platform"/>
            <consortium name="The Broad Institute Genome Sequencing Center for Infectious Disease"/>
            <person name="Wu L."/>
            <person name="Ma J."/>
        </authorList>
    </citation>
    <scope>NUCLEOTIDE SEQUENCE [LARGE SCALE GENOMIC DNA]</scope>
    <source>
        <strain evidence="3">CCUG 60214</strain>
    </source>
</reference>
<gene>
    <name evidence="2" type="ORF">ACFQ3T_30245</name>
</gene>
<dbReference type="Gene3D" id="3.40.50.720">
    <property type="entry name" value="NAD(P)-binding Rossmann-like Domain"/>
    <property type="match status" value="1"/>
</dbReference>
<dbReference type="RefSeq" id="WP_380728433.1">
    <property type="nucleotide sequence ID" value="NZ_JBHTLK010000238.1"/>
</dbReference>
<dbReference type="PANTHER" id="PTHR43781">
    <property type="entry name" value="SACCHAROPINE DEHYDROGENASE"/>
    <property type="match status" value="1"/>
</dbReference>
<keyword evidence="3" id="KW-1185">Reference proteome</keyword>
<name>A0ABW3R331_9PSEU</name>
<dbReference type="Proteomes" id="UP001597168">
    <property type="component" value="Unassembled WGS sequence"/>
</dbReference>
<dbReference type="InterPro" id="IPR005097">
    <property type="entry name" value="Sacchrp_dh_NADP-bd"/>
</dbReference>
<evidence type="ECO:0000313" key="2">
    <source>
        <dbReference type="EMBL" id="MFD1151433.1"/>
    </source>
</evidence>
<organism evidence="2 3">
    <name type="scientific">Saccharothrix hoggarensis</name>
    <dbReference type="NCBI Taxonomy" id="913853"/>
    <lineage>
        <taxon>Bacteria</taxon>
        <taxon>Bacillati</taxon>
        <taxon>Actinomycetota</taxon>
        <taxon>Actinomycetes</taxon>
        <taxon>Pseudonocardiales</taxon>
        <taxon>Pseudonocardiaceae</taxon>
        <taxon>Saccharothrix</taxon>
    </lineage>
</organism>
<dbReference type="SUPFAM" id="SSF51735">
    <property type="entry name" value="NAD(P)-binding Rossmann-fold domains"/>
    <property type="match status" value="1"/>
</dbReference>
<dbReference type="PANTHER" id="PTHR43781:SF1">
    <property type="entry name" value="SACCHAROPINE DEHYDROGENASE"/>
    <property type="match status" value="1"/>
</dbReference>
<evidence type="ECO:0000313" key="3">
    <source>
        <dbReference type="Proteomes" id="UP001597168"/>
    </source>
</evidence>
<dbReference type="Pfam" id="PF03435">
    <property type="entry name" value="Sacchrp_dh_NADP"/>
    <property type="match status" value="1"/>
</dbReference>
<feature type="domain" description="Saccharopine dehydrogenase NADP binding" evidence="1">
    <location>
        <begin position="41"/>
        <end position="89"/>
    </location>
</feature>
<comment type="caution">
    <text evidence="2">The sequence shown here is derived from an EMBL/GenBank/DDBJ whole genome shotgun (WGS) entry which is preliminary data.</text>
</comment>
<accession>A0ABW3R331</accession>
<proteinExistence type="predicted"/>
<dbReference type="EMBL" id="JBHTLK010000238">
    <property type="protein sequence ID" value="MFD1151433.1"/>
    <property type="molecule type" value="Genomic_DNA"/>
</dbReference>
<dbReference type="InterPro" id="IPR036291">
    <property type="entry name" value="NAD(P)-bd_dom_sf"/>
</dbReference>